<proteinExistence type="predicted"/>
<dbReference type="EMBL" id="BAABBN010000002">
    <property type="protein sequence ID" value="GAA3909898.1"/>
    <property type="molecule type" value="Genomic_DNA"/>
</dbReference>
<evidence type="ECO:0000313" key="2">
    <source>
        <dbReference type="Proteomes" id="UP001501565"/>
    </source>
</evidence>
<keyword evidence="2" id="KW-1185">Reference proteome</keyword>
<dbReference type="Proteomes" id="UP001501565">
    <property type="component" value="Unassembled WGS sequence"/>
</dbReference>
<name>A0ABP7M0J5_9GAMM</name>
<sequence length="340" mass="39635">MKYLYAENYRQVSEFSYVTWPWLVEVIREPRKIEGLTTEEAKNSSPLIAAHDAVFKTKQAALKHNNFTLLRLDLDDYPYGKHVLERQLKELGIESYIIHSTANHTPNVNNRYRLYIELVESLSYEHWQMVQTYLAYYFGADDCSSRPQQMMFLPFWSTGYEFSIGVGRALDLKELHSKLWFWAVEFNCDQEDSIKAAEGLNIDVVTQPKTKLVGRQVSIIDLVNQSYDWDELLSSYGYRRQGKAYLPPESQSMKAGVYILRGSDGKDRYYSHHESDPCCIGRCLDKFDLIVVRSYSGDALMALKSLAENHFPDINKFNKKEWYRTQKNLQAKQVWSGGYE</sequence>
<dbReference type="RefSeq" id="WP_344794294.1">
    <property type="nucleotide sequence ID" value="NZ_BAABBN010000002.1"/>
</dbReference>
<protein>
    <submittedName>
        <fullName evidence="1">Uncharacterized protein</fullName>
    </submittedName>
</protein>
<accession>A0ABP7M0J5</accession>
<comment type="caution">
    <text evidence="1">The sequence shown here is derived from an EMBL/GenBank/DDBJ whole genome shotgun (WGS) entry which is preliminary data.</text>
</comment>
<organism evidence="1 2">
    <name type="scientific">Litoribacillus peritrichatus</name>
    <dbReference type="NCBI Taxonomy" id="718191"/>
    <lineage>
        <taxon>Bacteria</taxon>
        <taxon>Pseudomonadati</taxon>
        <taxon>Pseudomonadota</taxon>
        <taxon>Gammaproteobacteria</taxon>
        <taxon>Oceanospirillales</taxon>
        <taxon>Oceanospirillaceae</taxon>
        <taxon>Litoribacillus</taxon>
    </lineage>
</organism>
<gene>
    <name evidence="1" type="ORF">GCM10022277_00750</name>
</gene>
<reference evidence="2" key="1">
    <citation type="journal article" date="2019" name="Int. J. Syst. Evol. Microbiol.">
        <title>The Global Catalogue of Microorganisms (GCM) 10K type strain sequencing project: providing services to taxonomists for standard genome sequencing and annotation.</title>
        <authorList>
            <consortium name="The Broad Institute Genomics Platform"/>
            <consortium name="The Broad Institute Genome Sequencing Center for Infectious Disease"/>
            <person name="Wu L."/>
            <person name="Ma J."/>
        </authorList>
    </citation>
    <scope>NUCLEOTIDE SEQUENCE [LARGE SCALE GENOMIC DNA]</scope>
    <source>
        <strain evidence="2">JCM 17551</strain>
    </source>
</reference>
<evidence type="ECO:0000313" key="1">
    <source>
        <dbReference type="EMBL" id="GAA3909898.1"/>
    </source>
</evidence>